<gene>
    <name evidence="7" type="ORF">DFE_1020</name>
</gene>
<dbReference type="SUPFAM" id="SSF52540">
    <property type="entry name" value="P-loop containing nucleoside triphosphate hydrolases"/>
    <property type="match status" value="1"/>
</dbReference>
<organism evidence="7 8">
    <name type="scientific">Desulfovibrio ferrophilus</name>
    <dbReference type="NCBI Taxonomy" id="241368"/>
    <lineage>
        <taxon>Bacteria</taxon>
        <taxon>Pseudomonadati</taxon>
        <taxon>Thermodesulfobacteriota</taxon>
        <taxon>Desulfovibrionia</taxon>
        <taxon>Desulfovibrionales</taxon>
        <taxon>Desulfovibrionaceae</taxon>
        <taxon>Desulfovibrio</taxon>
    </lineage>
</organism>
<evidence type="ECO:0000256" key="3">
    <source>
        <dbReference type="ARBA" id="ARBA00022840"/>
    </source>
</evidence>
<evidence type="ECO:0000313" key="7">
    <source>
        <dbReference type="EMBL" id="BBD07746.1"/>
    </source>
</evidence>
<dbReference type="GO" id="GO:0016887">
    <property type="term" value="F:ATP hydrolysis activity"/>
    <property type="evidence" value="ECO:0007669"/>
    <property type="project" value="InterPro"/>
</dbReference>
<evidence type="ECO:0000313" key="8">
    <source>
        <dbReference type="Proteomes" id="UP000269883"/>
    </source>
</evidence>
<dbReference type="KEGG" id="dfl:DFE_1020"/>
<dbReference type="CDD" id="cd03214">
    <property type="entry name" value="ABC_Iron-Siderophores_B12_Hemin"/>
    <property type="match status" value="1"/>
</dbReference>
<dbReference type="GO" id="GO:0005524">
    <property type="term" value="F:ATP binding"/>
    <property type="evidence" value="ECO:0007669"/>
    <property type="project" value="UniProtKB-KW"/>
</dbReference>
<evidence type="ECO:0000256" key="2">
    <source>
        <dbReference type="ARBA" id="ARBA00022741"/>
    </source>
</evidence>
<dbReference type="InterPro" id="IPR003593">
    <property type="entry name" value="AAA+_ATPase"/>
</dbReference>
<dbReference type="InterPro" id="IPR003439">
    <property type="entry name" value="ABC_transporter-like_ATP-bd"/>
</dbReference>
<dbReference type="Proteomes" id="UP000269883">
    <property type="component" value="Chromosome"/>
</dbReference>
<dbReference type="AlphaFoldDB" id="A0A2Z6AX71"/>
<proteinExistence type="predicted"/>
<evidence type="ECO:0000256" key="1">
    <source>
        <dbReference type="ARBA" id="ARBA00022448"/>
    </source>
</evidence>
<keyword evidence="2" id="KW-0547">Nucleotide-binding</keyword>
<dbReference type="PROSITE" id="PS00211">
    <property type="entry name" value="ABC_TRANSPORTER_1"/>
    <property type="match status" value="1"/>
</dbReference>
<dbReference type="OrthoDB" id="9809450at2"/>
<sequence>MIRATTLGCAHGGRQVLQDVNLSLRPGEIAGLLGPNGSGKTTLISTLAGILPPVAGRVEHGADLCDVHAMTSRERAQRIACVPQRAETTFALRCSSVVLMGRWAYQTGWWGGNDSKDRGVARACMRQAGVEALWDRPVDQISGGELQRVLFARALAQEAGTLLLDEPTASMDLAGTVVLFDLVRELTLEGASALIAVHDINLAALYCDHLYFLKDGRVAAHGCTQDVFNEETLSHIFGTRVMVGPHPGTGVPQAHFVPGSTTCAVARDAGIR</sequence>
<keyword evidence="8" id="KW-1185">Reference proteome</keyword>
<comment type="function">
    <text evidence="5">Part of the ABC transporter complex HmuTUV involved in hemin import. Responsible for energy coupling to the transport system.</text>
</comment>
<dbReference type="InterPro" id="IPR027417">
    <property type="entry name" value="P-loop_NTPase"/>
</dbReference>
<keyword evidence="4" id="KW-1278">Translocase</keyword>
<protein>
    <submittedName>
        <fullName evidence="7">Putative iron(III) dicitrate transport ATP-binding protein FecE</fullName>
    </submittedName>
</protein>
<evidence type="ECO:0000256" key="5">
    <source>
        <dbReference type="ARBA" id="ARBA00037066"/>
    </source>
</evidence>
<accession>A0A2Z6AX71</accession>
<keyword evidence="1" id="KW-0813">Transport</keyword>
<dbReference type="PROSITE" id="PS50893">
    <property type="entry name" value="ABC_TRANSPORTER_2"/>
    <property type="match status" value="1"/>
</dbReference>
<dbReference type="SMART" id="SM00382">
    <property type="entry name" value="AAA"/>
    <property type="match status" value="1"/>
</dbReference>
<dbReference type="PANTHER" id="PTHR42794:SF1">
    <property type="entry name" value="HEMIN IMPORT ATP-BINDING PROTEIN HMUV"/>
    <property type="match status" value="1"/>
</dbReference>
<dbReference type="InterPro" id="IPR017871">
    <property type="entry name" value="ABC_transporter-like_CS"/>
</dbReference>
<reference evidence="7 8" key="1">
    <citation type="journal article" date="2018" name="Sci. Adv.">
        <title>Multi-heme cytochromes provide a pathway for survival in energy-limited environments.</title>
        <authorList>
            <person name="Deng X."/>
            <person name="Dohmae N."/>
            <person name="Nealson K.H."/>
            <person name="Hashimoto K."/>
            <person name="Okamoto A."/>
        </authorList>
    </citation>
    <scope>NUCLEOTIDE SEQUENCE [LARGE SCALE GENOMIC DNA]</scope>
    <source>
        <strain evidence="7 8">IS5</strain>
    </source>
</reference>
<dbReference type="EMBL" id="AP017378">
    <property type="protein sequence ID" value="BBD07746.1"/>
    <property type="molecule type" value="Genomic_DNA"/>
</dbReference>
<dbReference type="Gene3D" id="3.40.50.300">
    <property type="entry name" value="P-loop containing nucleotide triphosphate hydrolases"/>
    <property type="match status" value="1"/>
</dbReference>
<dbReference type="PANTHER" id="PTHR42794">
    <property type="entry name" value="HEMIN IMPORT ATP-BINDING PROTEIN HMUV"/>
    <property type="match status" value="1"/>
</dbReference>
<evidence type="ECO:0000256" key="4">
    <source>
        <dbReference type="ARBA" id="ARBA00022967"/>
    </source>
</evidence>
<dbReference type="Pfam" id="PF00005">
    <property type="entry name" value="ABC_tran"/>
    <property type="match status" value="1"/>
</dbReference>
<keyword evidence="3 7" id="KW-0067">ATP-binding</keyword>
<name>A0A2Z6AX71_9BACT</name>
<feature type="domain" description="ABC transporter" evidence="6">
    <location>
        <begin position="2"/>
        <end position="240"/>
    </location>
</feature>
<evidence type="ECO:0000259" key="6">
    <source>
        <dbReference type="PROSITE" id="PS50893"/>
    </source>
</evidence>